<evidence type="ECO:0000313" key="1">
    <source>
        <dbReference type="EMBL" id="EIC02398.1"/>
    </source>
</evidence>
<dbReference type="STRING" id="907348.TresaDRAFT_1845"/>
<protein>
    <submittedName>
        <fullName evidence="1">Pyridoxamine 5'-phosphate oxidase-related FMN-binding protein</fullName>
    </submittedName>
</protein>
<comment type="caution">
    <text evidence="1">The sequence shown here is derived from an EMBL/GenBank/DDBJ whole genome shotgun (WGS) entry which is preliminary data.</text>
</comment>
<dbReference type="RefSeq" id="WP_002703251.1">
    <property type="nucleotide sequence ID" value="NZ_AGRW01000040.1"/>
</dbReference>
<dbReference type="PATRIC" id="fig|907348.3.peg.903"/>
<name>H7EJ84_9SPIR</name>
<reference evidence="1 2" key="1">
    <citation type="submission" date="2011-09" db="EMBL/GenBank/DDBJ databases">
        <title>The draft genome of Treponema saccharophilum DSM 2985.</title>
        <authorList>
            <consortium name="US DOE Joint Genome Institute (JGI-PGF)"/>
            <person name="Lucas S."/>
            <person name="Copeland A."/>
            <person name="Lapidus A."/>
            <person name="Glavina del Rio T."/>
            <person name="Dalin E."/>
            <person name="Tice H."/>
            <person name="Bruce D."/>
            <person name="Goodwin L."/>
            <person name="Pitluck S."/>
            <person name="Peters L."/>
            <person name="Kyrpides N."/>
            <person name="Mavromatis K."/>
            <person name="Ivanova N."/>
            <person name="Markowitz V."/>
            <person name="Cheng J.-F."/>
            <person name="Hugenholtz P."/>
            <person name="Woyke T."/>
            <person name="Wu D."/>
            <person name="Gronow S."/>
            <person name="Wellnitz S."/>
            <person name="Brambilla E."/>
            <person name="Klenk H.-P."/>
            <person name="Eisen J.A."/>
        </authorList>
    </citation>
    <scope>NUCLEOTIDE SEQUENCE [LARGE SCALE GENOMIC DNA]</scope>
    <source>
        <strain evidence="1 2">DSM 2985</strain>
    </source>
</reference>
<dbReference type="PANTHER" id="PTHR34071:SF2">
    <property type="entry name" value="FLAVIN-NUCLEOTIDE-BINDING PROTEIN"/>
    <property type="match status" value="1"/>
</dbReference>
<gene>
    <name evidence="1" type="ORF">TresaDRAFT_1845</name>
</gene>
<dbReference type="SUPFAM" id="SSF50475">
    <property type="entry name" value="FMN-binding split barrel"/>
    <property type="match status" value="1"/>
</dbReference>
<dbReference type="Proteomes" id="UP000003571">
    <property type="component" value="Unassembled WGS sequence"/>
</dbReference>
<dbReference type="PANTHER" id="PTHR34071">
    <property type="entry name" value="5-NITROIMIDAZOLE ANTIBIOTICS RESISTANCE PROTEIN, NIMA-FAMILY-RELATED PROTEIN-RELATED"/>
    <property type="match status" value="1"/>
</dbReference>
<sequence length="167" mass="18474">MRRKDREVTDFDEIVSILAKCRVLHLALVSGGMPYSVPVNFGYEVREEDGRKKLSVYFHGAGEGKKIDALTENARVSFCAERFFGAEGGEEPCAWTCYYESVIGFGKAEILFGAREKSAGLDAIMLHNGYKLPAGIKFIAYNAMALAKTAVVKIEVDEITGKRHSKK</sequence>
<dbReference type="Pfam" id="PF12900">
    <property type="entry name" value="Pyridox_ox_2"/>
    <property type="match status" value="1"/>
</dbReference>
<dbReference type="AlphaFoldDB" id="H7EJ84"/>
<dbReference type="OrthoDB" id="9794935at2"/>
<organism evidence="1 2">
    <name type="scientific">Treponema saccharophilum DSM 2985</name>
    <dbReference type="NCBI Taxonomy" id="907348"/>
    <lineage>
        <taxon>Bacteria</taxon>
        <taxon>Pseudomonadati</taxon>
        <taxon>Spirochaetota</taxon>
        <taxon>Spirochaetia</taxon>
        <taxon>Spirochaetales</taxon>
        <taxon>Treponemataceae</taxon>
        <taxon>Treponema</taxon>
    </lineage>
</organism>
<dbReference type="eggNOG" id="COG3467">
    <property type="taxonomic scope" value="Bacteria"/>
</dbReference>
<dbReference type="Gene3D" id="2.30.110.10">
    <property type="entry name" value="Electron Transport, Fmn-binding Protein, Chain A"/>
    <property type="match status" value="1"/>
</dbReference>
<accession>H7EJ84</accession>
<proteinExistence type="predicted"/>
<dbReference type="InterPro" id="IPR012349">
    <property type="entry name" value="Split_barrel_FMN-bd"/>
</dbReference>
<evidence type="ECO:0000313" key="2">
    <source>
        <dbReference type="Proteomes" id="UP000003571"/>
    </source>
</evidence>
<dbReference type="InterPro" id="IPR024747">
    <property type="entry name" value="Pyridox_Oxase-rel"/>
</dbReference>
<keyword evidence="2" id="KW-1185">Reference proteome</keyword>
<dbReference type="EMBL" id="AGRW01000040">
    <property type="protein sequence ID" value="EIC02398.1"/>
    <property type="molecule type" value="Genomic_DNA"/>
</dbReference>